<name>A0A1Y0IEU9_9GAMM</name>
<dbReference type="Proteomes" id="UP000196027">
    <property type="component" value="Chromosome"/>
</dbReference>
<organism evidence="1 2">
    <name type="scientific">Oleiphilus messinensis</name>
    <dbReference type="NCBI Taxonomy" id="141451"/>
    <lineage>
        <taxon>Bacteria</taxon>
        <taxon>Pseudomonadati</taxon>
        <taxon>Pseudomonadota</taxon>
        <taxon>Gammaproteobacteria</taxon>
        <taxon>Oceanospirillales</taxon>
        <taxon>Oleiphilaceae</taxon>
        <taxon>Oleiphilus</taxon>
    </lineage>
</organism>
<protein>
    <submittedName>
        <fullName evidence="1">Uncharacterized protein</fullName>
    </submittedName>
</protein>
<evidence type="ECO:0000313" key="2">
    <source>
        <dbReference type="Proteomes" id="UP000196027"/>
    </source>
</evidence>
<sequence length="88" mass="9971">MALSFFRKLFASDPAVKACVDDVIQSIRNNPDVKPDELATVYQRHGRTQADIGAVTKCIRPRLVHTGIGEDEWDQIMITVRQAKLYLE</sequence>
<proteinExistence type="predicted"/>
<accession>A0A1Y0IEU9</accession>
<reference evidence="1 2" key="1">
    <citation type="submission" date="2017-05" db="EMBL/GenBank/DDBJ databases">
        <title>Genomic insights into alkan degradation activity of Oleiphilus messinensis.</title>
        <authorList>
            <person name="Kozyavkin S.A."/>
            <person name="Slesarev A.I."/>
            <person name="Golyshin P.N."/>
            <person name="Korzhenkov A."/>
            <person name="Golyshina O.N."/>
            <person name="Toshchakov S.V."/>
        </authorList>
    </citation>
    <scope>NUCLEOTIDE SEQUENCE [LARGE SCALE GENOMIC DNA]</scope>
    <source>
        <strain evidence="1 2">ME102</strain>
    </source>
</reference>
<dbReference type="KEGG" id="ome:OLMES_5068"/>
<dbReference type="EMBL" id="CP021425">
    <property type="protein sequence ID" value="ARU59052.1"/>
    <property type="molecule type" value="Genomic_DNA"/>
</dbReference>
<gene>
    <name evidence="1" type="ORF">OLMES_5068</name>
</gene>
<dbReference type="RefSeq" id="WP_087463765.1">
    <property type="nucleotide sequence ID" value="NZ_CP021425.1"/>
</dbReference>
<dbReference type="AlphaFoldDB" id="A0A1Y0IEU9"/>
<evidence type="ECO:0000313" key="1">
    <source>
        <dbReference type="EMBL" id="ARU59052.1"/>
    </source>
</evidence>
<keyword evidence="2" id="KW-1185">Reference proteome</keyword>